<dbReference type="EMBL" id="GBRH01195177">
    <property type="protein sequence ID" value="JAE02719.1"/>
    <property type="molecule type" value="Transcribed_RNA"/>
</dbReference>
<reference evidence="2" key="1">
    <citation type="submission" date="2014-09" db="EMBL/GenBank/DDBJ databases">
        <authorList>
            <person name="Magalhaes I.L.F."/>
            <person name="Oliveira U."/>
            <person name="Santos F.R."/>
            <person name="Vidigal T.H.D.A."/>
            <person name="Brescovit A.D."/>
            <person name="Santos A.J."/>
        </authorList>
    </citation>
    <scope>NUCLEOTIDE SEQUENCE</scope>
    <source>
        <tissue evidence="2">Shoot tissue taken approximately 20 cm above the soil surface</tissue>
    </source>
</reference>
<accession>A0A0A9EUQ3</accession>
<sequence>MAGEAGEVQGGTREGGVGVLGGRRVEAARPQRPKARPPPQGGPPRRRGLDLRPAPRRDAHQAQGPQVRPHLRREESEYC</sequence>
<feature type="region of interest" description="Disordered" evidence="1">
    <location>
        <begin position="1"/>
        <end position="79"/>
    </location>
</feature>
<feature type="compositionally biased region" description="Basic and acidic residues" evidence="1">
    <location>
        <begin position="47"/>
        <end position="60"/>
    </location>
</feature>
<reference evidence="2" key="2">
    <citation type="journal article" date="2015" name="Data Brief">
        <title>Shoot transcriptome of the giant reed, Arundo donax.</title>
        <authorList>
            <person name="Barrero R.A."/>
            <person name="Guerrero F.D."/>
            <person name="Moolhuijzen P."/>
            <person name="Goolsby J.A."/>
            <person name="Tidwell J."/>
            <person name="Bellgard S.E."/>
            <person name="Bellgard M.I."/>
        </authorList>
    </citation>
    <scope>NUCLEOTIDE SEQUENCE</scope>
    <source>
        <tissue evidence="2">Shoot tissue taken approximately 20 cm above the soil surface</tissue>
    </source>
</reference>
<proteinExistence type="predicted"/>
<organism evidence="2">
    <name type="scientific">Arundo donax</name>
    <name type="common">Giant reed</name>
    <name type="synonym">Donax arundinaceus</name>
    <dbReference type="NCBI Taxonomy" id="35708"/>
    <lineage>
        <taxon>Eukaryota</taxon>
        <taxon>Viridiplantae</taxon>
        <taxon>Streptophyta</taxon>
        <taxon>Embryophyta</taxon>
        <taxon>Tracheophyta</taxon>
        <taxon>Spermatophyta</taxon>
        <taxon>Magnoliopsida</taxon>
        <taxon>Liliopsida</taxon>
        <taxon>Poales</taxon>
        <taxon>Poaceae</taxon>
        <taxon>PACMAD clade</taxon>
        <taxon>Arundinoideae</taxon>
        <taxon>Arundineae</taxon>
        <taxon>Arundo</taxon>
    </lineage>
</organism>
<dbReference type="AlphaFoldDB" id="A0A0A9EUQ3"/>
<protein>
    <submittedName>
        <fullName evidence="2">Uncharacterized protein</fullName>
    </submittedName>
</protein>
<evidence type="ECO:0000256" key="1">
    <source>
        <dbReference type="SAM" id="MobiDB-lite"/>
    </source>
</evidence>
<evidence type="ECO:0000313" key="2">
    <source>
        <dbReference type="EMBL" id="JAE02719.1"/>
    </source>
</evidence>
<feature type="compositionally biased region" description="Gly residues" evidence="1">
    <location>
        <begin position="8"/>
        <end position="21"/>
    </location>
</feature>
<name>A0A0A9EUQ3_ARUDO</name>